<evidence type="ECO:0000256" key="1">
    <source>
        <dbReference type="ARBA" id="ARBA00004123"/>
    </source>
</evidence>
<dbReference type="Proteomes" id="UP000327044">
    <property type="component" value="Unassembled WGS sequence"/>
</dbReference>
<keyword evidence="7" id="KW-0539">Nucleus</keyword>
<sequence>MDKIYLPERFNSSEKINLNDEFKALAHFKLYPSKVNTDKLRNKEYHEVLCKELNISDPNEQRRLREVTHEKLLTAEDEECSPRTLSKRKRGHVTDNSTTLATVKARQMFKSQITEIYAKHKHHLDTYECVKAGNAQRQVDSPSATICALSIRIYQPFNFSYPSRLEARNGQGNVYSNLRFSQEILVLPSNTLAELRDCIKCHADEGLSLELKEEESEHTVGNSKAEYPSGFFFVENVFYNDLRRPNSFDYSEVIRGWGTDRGIKMDVGSMDLTRIGDLSVRFGYPYVYQHQGRCEHIFTFGDGWVLNTRDNLDTDKYPLCVSIHTPYSRLCSVCGVDGSQWVCVDSDRMPLNPMLLCESCFKCYNFVDGKRVGSFKAYPFVDKKVLV</sequence>
<evidence type="ECO:0000256" key="9">
    <source>
        <dbReference type="ARBA" id="ARBA00025958"/>
    </source>
</evidence>
<keyword evidence="5" id="KW-0238">DNA-binding</keyword>
<dbReference type="GO" id="GO:0001046">
    <property type="term" value="F:core promoter sequence-specific DNA binding"/>
    <property type="evidence" value="ECO:0007669"/>
    <property type="project" value="TreeGrafter"/>
</dbReference>
<evidence type="ECO:0000256" key="2">
    <source>
        <dbReference type="ARBA" id="ARBA00010410"/>
    </source>
</evidence>
<dbReference type="GO" id="GO:0019185">
    <property type="term" value="C:snRNA-activating protein complex"/>
    <property type="evidence" value="ECO:0007669"/>
    <property type="project" value="TreeGrafter"/>
</dbReference>
<evidence type="ECO:0000313" key="12">
    <source>
        <dbReference type="EMBL" id="KAB0790947.1"/>
    </source>
</evidence>
<evidence type="ECO:0000256" key="6">
    <source>
        <dbReference type="ARBA" id="ARBA00023163"/>
    </source>
</evidence>
<reference evidence="12 13" key="2">
    <citation type="journal article" date="2018" name="Elife">
        <title>Firefly genomes illuminate parallel origins of bioluminescence in beetles.</title>
        <authorList>
            <person name="Fallon T.R."/>
            <person name="Lower S.E."/>
            <person name="Chang C.H."/>
            <person name="Bessho-Uehara M."/>
            <person name="Martin G.J."/>
            <person name="Bewick A.J."/>
            <person name="Behringer M."/>
            <person name="Debat H.J."/>
            <person name="Wong I."/>
            <person name="Day J.C."/>
            <person name="Suvorov A."/>
            <person name="Silva C.J."/>
            <person name="Stanger-Hall K.F."/>
            <person name="Hall D.W."/>
            <person name="Schmitz R.J."/>
            <person name="Nelson D.R."/>
            <person name="Lewis S.M."/>
            <person name="Shigenobu S."/>
            <person name="Bybee S.M."/>
            <person name="Larracuente A.M."/>
            <person name="Oba Y."/>
            <person name="Weng J.K."/>
        </authorList>
    </citation>
    <scope>NUCLEOTIDE SEQUENCE [LARGE SCALE GENOMIC DNA]</scope>
    <source>
        <strain evidence="12">1611_PpyrPB1</strain>
        <tissue evidence="12">Whole body</tissue>
    </source>
</reference>
<keyword evidence="6" id="KW-0804">Transcription</keyword>
<reference evidence="11" key="1">
    <citation type="journal article" date="2016" name="Sci. Rep.">
        <title>Molecular characterization of firefly nuptial gifts: a multi-omics approach sheds light on postcopulatory sexual selection.</title>
        <authorList>
            <person name="Al-Wathiqui N."/>
            <person name="Fallon T.R."/>
            <person name="South A."/>
            <person name="Weng J.K."/>
            <person name="Lewis S.M."/>
        </authorList>
    </citation>
    <scope>NUCLEOTIDE SEQUENCE</scope>
</reference>
<dbReference type="OrthoDB" id="46583at2759"/>
<accession>A0A1Y1M1G9</accession>
<proteinExistence type="inferred from homology"/>
<dbReference type="FunCoup" id="A0A1Y1M1G9">
    <property type="interactions" value="571"/>
</dbReference>
<comment type="subunit">
    <text evidence="9">Part of the SNAPc complex composed of 5 subunits: SNAPC1, SNAPC2, SNAPC3, SNAPC4 and SNAPC5. SNAPC3 interacts with SNAPC1.</text>
</comment>
<gene>
    <name evidence="12" type="ORF">PPYR_02747</name>
</gene>
<protein>
    <recommendedName>
        <fullName evidence="3">snRNA-activating protein complex subunit 3</fullName>
    </recommendedName>
    <alternativeName>
        <fullName evidence="10">Small nuclear RNA-activating complex polypeptide 3</fullName>
    </alternativeName>
</protein>
<reference evidence="12" key="3">
    <citation type="submission" date="2019-08" db="EMBL/GenBank/DDBJ databases">
        <authorList>
            <consortium name="Photinus pyralis genome working group"/>
            <person name="Fallon T.R."/>
            <person name="Sander Lower S.E."/>
            <person name="Weng J.-K."/>
        </authorList>
    </citation>
    <scope>NUCLEOTIDE SEQUENCE</scope>
    <source>
        <strain evidence="12">1611_PpyrPB1</strain>
        <tissue evidence="12">Whole body</tissue>
    </source>
</reference>
<evidence type="ECO:0000256" key="10">
    <source>
        <dbReference type="ARBA" id="ARBA00029606"/>
    </source>
</evidence>
<dbReference type="GO" id="GO:0005634">
    <property type="term" value="C:nucleus"/>
    <property type="evidence" value="ECO:0007669"/>
    <property type="project" value="UniProtKB-SubCell"/>
</dbReference>
<keyword evidence="4" id="KW-0805">Transcription regulation</keyword>
<dbReference type="PANTHER" id="PTHR13421">
    <property type="entry name" value="SNRNA-ACTIVATING PROTEIN COMPLEX SUBUNIT 3"/>
    <property type="match status" value="1"/>
</dbReference>
<evidence type="ECO:0000256" key="3">
    <source>
        <dbReference type="ARBA" id="ARBA00013634"/>
    </source>
</evidence>
<organism evidence="11">
    <name type="scientific">Photinus pyralis</name>
    <name type="common">Common eastern firefly</name>
    <name type="synonym">Lampyris pyralis</name>
    <dbReference type="NCBI Taxonomy" id="7054"/>
    <lineage>
        <taxon>Eukaryota</taxon>
        <taxon>Metazoa</taxon>
        <taxon>Ecdysozoa</taxon>
        <taxon>Arthropoda</taxon>
        <taxon>Hexapoda</taxon>
        <taxon>Insecta</taxon>
        <taxon>Pterygota</taxon>
        <taxon>Neoptera</taxon>
        <taxon>Endopterygota</taxon>
        <taxon>Coleoptera</taxon>
        <taxon>Polyphaga</taxon>
        <taxon>Elateriformia</taxon>
        <taxon>Elateroidea</taxon>
        <taxon>Lampyridae</taxon>
        <taxon>Lampyrinae</taxon>
        <taxon>Photinus</taxon>
    </lineage>
</organism>
<dbReference type="InterPro" id="IPR022042">
    <property type="entry name" value="snRNA-activating_su3"/>
</dbReference>
<dbReference type="EMBL" id="VVIM01000011">
    <property type="protein sequence ID" value="KAB0790947.1"/>
    <property type="molecule type" value="Genomic_DNA"/>
</dbReference>
<name>A0A1Y1M1G9_PHOPY</name>
<dbReference type="GO" id="GO:0003681">
    <property type="term" value="F:bent DNA binding"/>
    <property type="evidence" value="ECO:0007669"/>
    <property type="project" value="TreeGrafter"/>
</dbReference>
<evidence type="ECO:0000256" key="4">
    <source>
        <dbReference type="ARBA" id="ARBA00023015"/>
    </source>
</evidence>
<dbReference type="AlphaFoldDB" id="A0A1Y1M1G9"/>
<evidence type="ECO:0000256" key="5">
    <source>
        <dbReference type="ARBA" id="ARBA00023125"/>
    </source>
</evidence>
<evidence type="ECO:0000313" key="13">
    <source>
        <dbReference type="Proteomes" id="UP000327044"/>
    </source>
</evidence>
<evidence type="ECO:0000313" key="11">
    <source>
        <dbReference type="EMBL" id="JAV77716.1"/>
    </source>
</evidence>
<dbReference type="Pfam" id="PF12251">
    <property type="entry name" value="SNAPC3"/>
    <property type="match status" value="1"/>
</dbReference>
<dbReference type="GO" id="GO:0042795">
    <property type="term" value="P:snRNA transcription by RNA polymerase II"/>
    <property type="evidence" value="ECO:0007669"/>
    <property type="project" value="TreeGrafter"/>
</dbReference>
<dbReference type="EMBL" id="GEZM01045620">
    <property type="protein sequence ID" value="JAV77716.1"/>
    <property type="molecule type" value="Transcribed_RNA"/>
</dbReference>
<evidence type="ECO:0000256" key="8">
    <source>
        <dbReference type="ARBA" id="ARBA00025193"/>
    </source>
</evidence>
<dbReference type="GO" id="GO:0000978">
    <property type="term" value="F:RNA polymerase II cis-regulatory region sequence-specific DNA binding"/>
    <property type="evidence" value="ECO:0007669"/>
    <property type="project" value="TreeGrafter"/>
</dbReference>
<dbReference type="GO" id="GO:0042796">
    <property type="term" value="P:snRNA transcription by RNA polymerase III"/>
    <property type="evidence" value="ECO:0007669"/>
    <property type="project" value="TreeGrafter"/>
</dbReference>
<dbReference type="PANTHER" id="PTHR13421:SF16">
    <property type="entry name" value="SNRNA-ACTIVATING PROTEIN COMPLEX SUBUNIT 3"/>
    <property type="match status" value="1"/>
</dbReference>
<evidence type="ECO:0000256" key="7">
    <source>
        <dbReference type="ARBA" id="ARBA00023242"/>
    </source>
</evidence>
<comment type="similarity">
    <text evidence="2">Belongs to the SNAPC3/SRD2 family.</text>
</comment>
<dbReference type="InParanoid" id="A0A1Y1M1G9"/>
<keyword evidence="13" id="KW-1185">Reference proteome</keyword>
<comment type="subcellular location">
    <subcellularLocation>
        <location evidence="1">Nucleus</location>
    </subcellularLocation>
</comment>
<dbReference type="GO" id="GO:0001006">
    <property type="term" value="F:RNA polymerase III type 3 promoter sequence-specific DNA binding"/>
    <property type="evidence" value="ECO:0007669"/>
    <property type="project" value="TreeGrafter"/>
</dbReference>
<comment type="function">
    <text evidence="8">Part of the SNAPc complex required for the transcription of both RNA polymerase II and III small-nuclear RNA genes. Binds to the proximal sequence element (PSE), a non-TATA-box basal promoter element common to these 2 types of genes. Recruits TBP and BRF2 to the U6 snRNA TATA box.</text>
</comment>